<reference evidence="2" key="1">
    <citation type="journal article" date="2022" name="Mol. Ecol. Resour.">
        <title>The genomes of chicory, endive, great burdock and yacon provide insights into Asteraceae palaeo-polyploidization history and plant inulin production.</title>
        <authorList>
            <person name="Fan W."/>
            <person name="Wang S."/>
            <person name="Wang H."/>
            <person name="Wang A."/>
            <person name="Jiang F."/>
            <person name="Liu H."/>
            <person name="Zhao H."/>
            <person name="Xu D."/>
            <person name="Zhang Y."/>
        </authorList>
    </citation>
    <scope>NUCLEOTIDE SEQUENCE [LARGE SCALE GENOMIC DNA]</scope>
    <source>
        <strain evidence="2">cv. Yunnan</strain>
    </source>
</reference>
<reference evidence="1 2" key="2">
    <citation type="journal article" date="2022" name="Mol. Ecol. Resour.">
        <title>The genomes of chicory, endive, great burdock and yacon provide insights into Asteraceae paleo-polyploidization history and plant inulin production.</title>
        <authorList>
            <person name="Fan W."/>
            <person name="Wang S."/>
            <person name="Wang H."/>
            <person name="Wang A."/>
            <person name="Jiang F."/>
            <person name="Liu H."/>
            <person name="Zhao H."/>
            <person name="Xu D."/>
            <person name="Zhang Y."/>
        </authorList>
    </citation>
    <scope>NUCLEOTIDE SEQUENCE [LARGE SCALE GENOMIC DNA]</scope>
    <source>
        <strain evidence="2">cv. Yunnan</strain>
        <tissue evidence="1">Leaves</tissue>
    </source>
</reference>
<gene>
    <name evidence="1" type="ORF">L1987_27769</name>
</gene>
<accession>A0ACB9ID58</accession>
<evidence type="ECO:0000313" key="1">
    <source>
        <dbReference type="EMBL" id="KAI3805411.1"/>
    </source>
</evidence>
<keyword evidence="2" id="KW-1185">Reference proteome</keyword>
<proteinExistence type="predicted"/>
<sequence>MTGHLTRKSDVYSFGVVLFELLSGRRAVDTMLREEEWNLANWAKRCVKERRLNQVVSSHIKTQISSKCLKEFVQIARRCLKSSRKKRPTMADVVVALQQSLALQEHFNSAAQAAGSTGFTHKMQNLLFGSRHNSGDPETPSSTHDGLSEYSLRVFSYRDMKLATRNFSSRMLLGHGHYGEVFRGWLHKKTYCPSMSDSGLPVAIKRLYTHKFKPDMVKEEDFDAQRSEFRREVELLAKIGHRNIVKLLGYVDKENELLIITEYVTNGTLREHLDGVHGSYLDFVQRLEICIDIAHGLTYLHLYAGKQIIHRDIKSSNILLTERLKAIVADFGFATLGETDKTHVVTKVRGTVGYLDPEYMRTYELTSKSDVYSFGILLIEILTGRSPIEYKRPPEEKVTVTWASGKYKEGDITDLVDPQMKESLETEIFVNMLKLAFQCVAPTRADRPDINVVAEKLWAIRIDSLRNGRK</sequence>
<evidence type="ECO:0000313" key="2">
    <source>
        <dbReference type="Proteomes" id="UP001056120"/>
    </source>
</evidence>
<protein>
    <submittedName>
        <fullName evidence="1">Uncharacterized protein</fullName>
    </submittedName>
</protein>
<name>A0ACB9ID58_9ASTR</name>
<dbReference type="Proteomes" id="UP001056120">
    <property type="component" value="Linkage Group LG09"/>
</dbReference>
<dbReference type="EMBL" id="CM042026">
    <property type="protein sequence ID" value="KAI3805411.1"/>
    <property type="molecule type" value="Genomic_DNA"/>
</dbReference>
<comment type="caution">
    <text evidence="1">The sequence shown here is derived from an EMBL/GenBank/DDBJ whole genome shotgun (WGS) entry which is preliminary data.</text>
</comment>
<organism evidence="1 2">
    <name type="scientific">Smallanthus sonchifolius</name>
    <dbReference type="NCBI Taxonomy" id="185202"/>
    <lineage>
        <taxon>Eukaryota</taxon>
        <taxon>Viridiplantae</taxon>
        <taxon>Streptophyta</taxon>
        <taxon>Embryophyta</taxon>
        <taxon>Tracheophyta</taxon>
        <taxon>Spermatophyta</taxon>
        <taxon>Magnoliopsida</taxon>
        <taxon>eudicotyledons</taxon>
        <taxon>Gunneridae</taxon>
        <taxon>Pentapetalae</taxon>
        <taxon>asterids</taxon>
        <taxon>campanulids</taxon>
        <taxon>Asterales</taxon>
        <taxon>Asteraceae</taxon>
        <taxon>Asteroideae</taxon>
        <taxon>Heliantheae alliance</taxon>
        <taxon>Millerieae</taxon>
        <taxon>Smallanthus</taxon>
    </lineage>
</organism>